<dbReference type="PROSITE" id="PS50894">
    <property type="entry name" value="HPT"/>
    <property type="match status" value="1"/>
</dbReference>
<comment type="caution">
    <text evidence="4">The sequence shown here is derived from an EMBL/GenBank/DDBJ whole genome shotgun (WGS) entry which is preliminary data.</text>
</comment>
<dbReference type="InterPro" id="IPR008207">
    <property type="entry name" value="Sig_transdc_His_kin_Hpt_dom"/>
</dbReference>
<keyword evidence="4" id="KW-0418">Kinase</keyword>
<evidence type="ECO:0000259" key="3">
    <source>
        <dbReference type="PROSITE" id="PS50894"/>
    </source>
</evidence>
<sequence>MAKQNDDFLKKLRSTFRIEADEHLKAMSAGLIELEKNPAADRCAEIIEIVFREVHSLKGAARAVSLKEIESICQPLESVFAALKSKKLALSQPLFDLLHQTVDALGGLLVADAGTLESRQGIFAPLVRRL</sequence>
<evidence type="ECO:0000313" key="4">
    <source>
        <dbReference type="EMBL" id="KXS30549.1"/>
    </source>
</evidence>
<dbReference type="GO" id="GO:0004672">
    <property type="term" value="F:protein kinase activity"/>
    <property type="evidence" value="ECO:0007669"/>
    <property type="project" value="UniProtKB-ARBA"/>
</dbReference>
<feature type="domain" description="HPt" evidence="3">
    <location>
        <begin position="5"/>
        <end position="112"/>
    </location>
</feature>
<keyword evidence="1" id="KW-0902">Two-component regulatory system</keyword>
<keyword evidence="4" id="KW-0808">Transferase</keyword>
<feature type="non-terminal residue" evidence="4">
    <location>
        <position position="130"/>
    </location>
</feature>
<reference evidence="4 5" key="1">
    <citation type="submission" date="2016-02" db="EMBL/GenBank/DDBJ databases">
        <authorList>
            <person name="Wen L."/>
            <person name="He K."/>
            <person name="Yang H."/>
        </authorList>
    </citation>
    <scope>NUCLEOTIDE SEQUENCE [LARGE SCALE GENOMIC DNA]</scope>
    <source>
        <strain evidence="4">ShG14-8</strain>
    </source>
</reference>
<reference evidence="4 5" key="2">
    <citation type="submission" date="2016-03" db="EMBL/GenBank/DDBJ databases">
        <title>New uncultured bacterium of the family Gallionellaceae from acid mine drainage: description and reconstruction of genome based on metagenomic analysis of microbial community.</title>
        <authorList>
            <person name="Kadnikov V."/>
            <person name="Ivasenko D."/>
            <person name="Beletsky A."/>
            <person name="Mardanov A."/>
            <person name="Danilova E."/>
            <person name="Pimenov N."/>
            <person name="Karnachuk O."/>
            <person name="Ravin N."/>
        </authorList>
    </citation>
    <scope>NUCLEOTIDE SEQUENCE [LARGE SCALE GENOMIC DNA]</scope>
    <source>
        <strain evidence="4">ShG14-8</strain>
    </source>
</reference>
<dbReference type="Proteomes" id="UP000070578">
    <property type="component" value="Unassembled WGS sequence"/>
</dbReference>
<evidence type="ECO:0000256" key="1">
    <source>
        <dbReference type="ARBA" id="ARBA00023012"/>
    </source>
</evidence>
<feature type="modified residue" description="Phosphohistidine" evidence="2">
    <location>
        <position position="55"/>
    </location>
</feature>
<organism evidence="4 5">
    <name type="scientific">Candidatus Gallionella acididurans</name>
    <dbReference type="NCBI Taxonomy" id="1796491"/>
    <lineage>
        <taxon>Bacteria</taxon>
        <taxon>Pseudomonadati</taxon>
        <taxon>Pseudomonadota</taxon>
        <taxon>Betaproteobacteria</taxon>
        <taxon>Nitrosomonadales</taxon>
        <taxon>Gallionellaceae</taxon>
        <taxon>Gallionella</taxon>
    </lineage>
</organism>
<dbReference type="PANTHER" id="PTHR43395">
    <property type="entry name" value="SENSOR HISTIDINE KINASE CHEA"/>
    <property type="match status" value="1"/>
</dbReference>
<evidence type="ECO:0000313" key="5">
    <source>
        <dbReference type="Proteomes" id="UP000070578"/>
    </source>
</evidence>
<gene>
    <name evidence="4" type="ORF">AWT59_3325</name>
</gene>
<dbReference type="Gene3D" id="1.20.120.160">
    <property type="entry name" value="HPT domain"/>
    <property type="match status" value="1"/>
</dbReference>
<dbReference type="SMART" id="SM00073">
    <property type="entry name" value="HPT"/>
    <property type="match status" value="1"/>
</dbReference>
<dbReference type="AlphaFoldDB" id="A0A139BNL5"/>
<dbReference type="InterPro" id="IPR036641">
    <property type="entry name" value="HPT_dom_sf"/>
</dbReference>
<accession>A0A139BNL5</accession>
<name>A0A139BNL5_9PROT</name>
<proteinExistence type="predicted"/>
<dbReference type="PANTHER" id="PTHR43395:SF1">
    <property type="entry name" value="CHEMOTAXIS PROTEIN CHEA"/>
    <property type="match status" value="1"/>
</dbReference>
<dbReference type="SUPFAM" id="SSF47226">
    <property type="entry name" value="Histidine-containing phosphotransfer domain, HPT domain"/>
    <property type="match status" value="1"/>
</dbReference>
<dbReference type="InterPro" id="IPR051315">
    <property type="entry name" value="Bact_Chemotaxis_CheA"/>
</dbReference>
<evidence type="ECO:0000256" key="2">
    <source>
        <dbReference type="PROSITE-ProRule" id="PRU00110"/>
    </source>
</evidence>
<dbReference type="EMBL" id="LSLI01000206">
    <property type="protein sequence ID" value="KXS30549.1"/>
    <property type="molecule type" value="Genomic_DNA"/>
</dbReference>
<keyword evidence="2" id="KW-0597">Phosphoprotein</keyword>
<dbReference type="CDD" id="cd00088">
    <property type="entry name" value="HPT"/>
    <property type="match status" value="1"/>
</dbReference>
<dbReference type="GO" id="GO:0000160">
    <property type="term" value="P:phosphorelay signal transduction system"/>
    <property type="evidence" value="ECO:0007669"/>
    <property type="project" value="UniProtKB-KW"/>
</dbReference>
<protein>
    <submittedName>
        <fullName evidence="4">Signal transduction histidine kinase CheA</fullName>
    </submittedName>
</protein>
<dbReference type="Pfam" id="PF01627">
    <property type="entry name" value="Hpt"/>
    <property type="match status" value="1"/>
</dbReference>